<sequence>MRFASRTLLFFCCVAASFSSLASQRWWQEVLSSTPYQKLSEQIQHDGNWYPCDVQIGETENLSRSFCLDEFSYYQQTLYGEAVFEEKKAQFSFLTEYQRQTLSELILNLRKDGLVMRSLAIGNEQYDVAASLKNKSAGEVDKEVVLLINRYPPEIERSMVWVKADEFTEPSPHVVITLRSDGEMIELRLTRL</sequence>
<dbReference type="Proteomes" id="UP000214596">
    <property type="component" value="Unassembled WGS sequence"/>
</dbReference>
<comment type="caution">
    <text evidence="1">The sequence shown here is derived from an EMBL/GenBank/DDBJ whole genome shotgun (WGS) entry which is preliminary data.</text>
</comment>
<dbReference type="RefSeq" id="WP_011106434.1">
    <property type="nucleotide sequence ID" value="NZ_CANUHY010000008.1"/>
</dbReference>
<dbReference type="OMA" id="HDSEWIT"/>
<organism evidence="1 2">
    <name type="scientific">Vibrio parahaemolyticus</name>
    <dbReference type="NCBI Taxonomy" id="670"/>
    <lineage>
        <taxon>Bacteria</taxon>
        <taxon>Pseudomonadati</taxon>
        <taxon>Pseudomonadota</taxon>
        <taxon>Gammaproteobacteria</taxon>
        <taxon>Vibrionales</taxon>
        <taxon>Vibrionaceae</taxon>
        <taxon>Vibrio</taxon>
    </lineage>
</organism>
<dbReference type="EMBL" id="NIXT01000181">
    <property type="protein sequence ID" value="OXE33874.1"/>
    <property type="molecule type" value="Genomic_DNA"/>
</dbReference>
<evidence type="ECO:0000313" key="2">
    <source>
        <dbReference type="Proteomes" id="UP000214596"/>
    </source>
</evidence>
<reference evidence="1 2" key="1">
    <citation type="journal article" date="2017" name="Appl. Environ. Microbiol.">
        <title>Parallel evolution of two clades of a major Atlantic endemic Vibrio parahaemolyticus pathogen lineage by independent acquisition of related pathogenicity islands.</title>
        <authorList>
            <person name="Xu F."/>
            <person name="Gonzalez-Escalona N."/>
            <person name="Drees K.P."/>
            <person name="Sebra R.P."/>
            <person name="Cooper V.S."/>
            <person name="Jones S.H."/>
            <person name="Whistler C.A."/>
        </authorList>
    </citation>
    <scope>NUCLEOTIDE SEQUENCE [LARGE SCALE GENOMIC DNA]</scope>
    <source>
        <strain evidence="1 2">MAVP-3</strain>
    </source>
</reference>
<accession>A0A0L8SYU6</accession>
<protein>
    <submittedName>
        <fullName evidence="1">Uncharacterized protein</fullName>
    </submittedName>
</protein>
<dbReference type="AlphaFoldDB" id="A0A0L8SYU6"/>
<evidence type="ECO:0000313" key="1">
    <source>
        <dbReference type="EMBL" id="OXE33874.1"/>
    </source>
</evidence>
<proteinExistence type="predicted"/>
<dbReference type="GeneID" id="1191861"/>
<gene>
    <name evidence="1" type="ORF">CA163_05205</name>
</gene>
<dbReference type="OrthoDB" id="5899555at2"/>
<name>A0A0L8SYU6_VIBPH</name>